<dbReference type="CDD" id="cd07586">
    <property type="entry name" value="nitrilase_8"/>
    <property type="match status" value="1"/>
</dbReference>
<dbReference type="SUPFAM" id="SSF56317">
    <property type="entry name" value="Carbon-nitrogen hydrolase"/>
    <property type="match status" value="1"/>
</dbReference>
<dbReference type="InterPro" id="IPR050345">
    <property type="entry name" value="Aliph_Amidase/BUP"/>
</dbReference>
<dbReference type="RefSeq" id="WP_067384708.1">
    <property type="nucleotide sequence ID" value="NZ_CP015839.1"/>
</dbReference>
<accession>A0A1A9F114</accession>
<protein>
    <submittedName>
        <fullName evidence="3">NAD+ synthetase</fullName>
    </submittedName>
</protein>
<dbReference type="KEGG" id="mars:A8C75_16100"/>
<reference evidence="4" key="1">
    <citation type="submission" date="2016-05" db="EMBL/GenBank/DDBJ databases">
        <authorList>
            <person name="Baek K."/>
            <person name="Yang S.-J."/>
        </authorList>
    </citation>
    <scope>NUCLEOTIDE SEQUENCE [LARGE SCALE GENOMIC DNA]</scope>
    <source>
        <strain evidence="4">ST58-10</strain>
    </source>
</reference>
<keyword evidence="1" id="KW-0378">Hydrolase</keyword>
<sequence length="278" mass="30910">MSTSEHLRVAVAQYNPGLLAIDANFSRHADLIRQAQHDDQELLLFPELSLTGYQLGRQTPDAAMGRDDARLLELARIAPEMTLVLGFVEQASPGEYYNAIAYLRGGQVIKVYRKINLPTYGGLEEGKWYHPGEDLAQVECKPQWQASGLICADLWNPALVHCAMLRRPELLLAPVNSASGIVSQDFSNEQNWETNIRFYAMLYGVPVLMANRYGAEGDAWFWGGSRILGPRGEVLAQAEDRECLISATLDLPSIAAARFDHPAMRDANTPLIKRLLDT</sequence>
<evidence type="ECO:0000256" key="1">
    <source>
        <dbReference type="ARBA" id="ARBA00022801"/>
    </source>
</evidence>
<dbReference type="PANTHER" id="PTHR43674:SF2">
    <property type="entry name" value="BETA-UREIDOPROPIONASE"/>
    <property type="match status" value="1"/>
</dbReference>
<dbReference type="OrthoDB" id="9760188at2"/>
<dbReference type="AlphaFoldDB" id="A0A1A9F114"/>
<evidence type="ECO:0000259" key="2">
    <source>
        <dbReference type="PROSITE" id="PS50263"/>
    </source>
</evidence>
<evidence type="ECO:0000313" key="4">
    <source>
        <dbReference type="Proteomes" id="UP000078070"/>
    </source>
</evidence>
<organism evidence="3 4">
    <name type="scientific">Marinobacterium aestuarii</name>
    <dbReference type="NCBI Taxonomy" id="1821621"/>
    <lineage>
        <taxon>Bacteria</taxon>
        <taxon>Pseudomonadati</taxon>
        <taxon>Pseudomonadota</taxon>
        <taxon>Gammaproteobacteria</taxon>
        <taxon>Oceanospirillales</taxon>
        <taxon>Oceanospirillaceae</taxon>
        <taxon>Marinobacterium</taxon>
    </lineage>
</organism>
<dbReference type="InterPro" id="IPR003010">
    <property type="entry name" value="C-N_Hydrolase"/>
</dbReference>
<keyword evidence="4" id="KW-1185">Reference proteome</keyword>
<gene>
    <name evidence="3" type="ORF">A8C75_16100</name>
</gene>
<feature type="domain" description="CN hydrolase" evidence="2">
    <location>
        <begin position="7"/>
        <end position="251"/>
    </location>
</feature>
<dbReference type="EMBL" id="CP015839">
    <property type="protein sequence ID" value="ANG63847.1"/>
    <property type="molecule type" value="Genomic_DNA"/>
</dbReference>
<dbReference type="STRING" id="1821621.A8C75_16100"/>
<name>A0A1A9F114_9GAMM</name>
<dbReference type="PANTHER" id="PTHR43674">
    <property type="entry name" value="NITRILASE C965.09-RELATED"/>
    <property type="match status" value="1"/>
</dbReference>
<evidence type="ECO:0000313" key="3">
    <source>
        <dbReference type="EMBL" id="ANG63847.1"/>
    </source>
</evidence>
<dbReference type="Pfam" id="PF00795">
    <property type="entry name" value="CN_hydrolase"/>
    <property type="match status" value="1"/>
</dbReference>
<dbReference type="InterPro" id="IPR036526">
    <property type="entry name" value="C-N_Hydrolase_sf"/>
</dbReference>
<reference evidence="3 4" key="2">
    <citation type="journal article" date="2018" name="Int. J. Syst. Evol. Microbiol.">
        <title>Marinobacterium aestuarii sp. nov., a benzene-degrading marine bacterium isolated from estuary sediment.</title>
        <authorList>
            <person name="Bae S.S."/>
            <person name="Jung J."/>
            <person name="Chung D."/>
            <person name="Baek K."/>
        </authorList>
    </citation>
    <scope>NUCLEOTIDE SEQUENCE [LARGE SCALE GENOMIC DNA]</scope>
    <source>
        <strain evidence="3 4">ST58-10</strain>
    </source>
</reference>
<proteinExistence type="predicted"/>
<dbReference type="Proteomes" id="UP000078070">
    <property type="component" value="Chromosome"/>
</dbReference>
<dbReference type="PROSITE" id="PS50263">
    <property type="entry name" value="CN_HYDROLASE"/>
    <property type="match status" value="1"/>
</dbReference>
<dbReference type="GO" id="GO:0016811">
    <property type="term" value="F:hydrolase activity, acting on carbon-nitrogen (but not peptide) bonds, in linear amides"/>
    <property type="evidence" value="ECO:0007669"/>
    <property type="project" value="UniProtKB-ARBA"/>
</dbReference>
<dbReference type="Gene3D" id="3.60.110.10">
    <property type="entry name" value="Carbon-nitrogen hydrolase"/>
    <property type="match status" value="1"/>
</dbReference>